<feature type="transmembrane region" description="Helical" evidence="1">
    <location>
        <begin position="113"/>
        <end position="131"/>
    </location>
</feature>
<keyword evidence="3" id="KW-1185">Reference proteome</keyword>
<dbReference type="RefSeq" id="WP_150097666.1">
    <property type="nucleotide sequence ID" value="NZ_VWPL01000017.1"/>
</dbReference>
<organism evidence="2 3">
    <name type="scientific">Blastochloris sulfoviridis</name>
    <dbReference type="NCBI Taxonomy" id="50712"/>
    <lineage>
        <taxon>Bacteria</taxon>
        <taxon>Pseudomonadati</taxon>
        <taxon>Pseudomonadota</taxon>
        <taxon>Alphaproteobacteria</taxon>
        <taxon>Hyphomicrobiales</taxon>
        <taxon>Blastochloridaceae</taxon>
        <taxon>Blastochloris</taxon>
    </lineage>
</organism>
<feature type="transmembrane region" description="Helical" evidence="1">
    <location>
        <begin position="74"/>
        <end position="93"/>
    </location>
</feature>
<accession>A0A5M6HWR8</accession>
<name>A0A5M6HWR8_9HYPH</name>
<sequence>MSVKQAIVLYGCALVVMLPLDLLWLGVVARSFYQSQLGPLLLDRPALLPAVAFYLLYGVGIVIFAMAPAVADNAPGTALLYGALFGLFAYATYDLTNLATLRGFPPAVAMVDLAWGTAVTAASAWAGFHLARQFGAVG</sequence>
<protein>
    <submittedName>
        <fullName evidence="2">DUF2177 family protein</fullName>
    </submittedName>
</protein>
<evidence type="ECO:0000256" key="1">
    <source>
        <dbReference type="SAM" id="Phobius"/>
    </source>
</evidence>
<dbReference type="Pfam" id="PF09945">
    <property type="entry name" value="DUF2177"/>
    <property type="match status" value="1"/>
</dbReference>
<evidence type="ECO:0000313" key="3">
    <source>
        <dbReference type="Proteomes" id="UP000323886"/>
    </source>
</evidence>
<evidence type="ECO:0000313" key="2">
    <source>
        <dbReference type="EMBL" id="KAA5600353.1"/>
    </source>
</evidence>
<gene>
    <name evidence="2" type="ORF">F1193_10630</name>
</gene>
<dbReference type="Proteomes" id="UP000323886">
    <property type="component" value="Unassembled WGS sequence"/>
</dbReference>
<dbReference type="InterPro" id="IPR018687">
    <property type="entry name" value="DUF2177_membr"/>
</dbReference>
<keyword evidence="1" id="KW-0812">Transmembrane</keyword>
<dbReference type="OrthoDB" id="166547at2"/>
<feature type="transmembrane region" description="Helical" evidence="1">
    <location>
        <begin position="7"/>
        <end position="27"/>
    </location>
</feature>
<dbReference type="AlphaFoldDB" id="A0A5M6HWR8"/>
<feature type="transmembrane region" description="Helical" evidence="1">
    <location>
        <begin position="47"/>
        <end position="67"/>
    </location>
</feature>
<dbReference type="EMBL" id="VWPL01000017">
    <property type="protein sequence ID" value="KAA5600353.1"/>
    <property type="molecule type" value="Genomic_DNA"/>
</dbReference>
<keyword evidence="1" id="KW-1133">Transmembrane helix</keyword>
<proteinExistence type="predicted"/>
<comment type="caution">
    <text evidence="2">The sequence shown here is derived from an EMBL/GenBank/DDBJ whole genome shotgun (WGS) entry which is preliminary data.</text>
</comment>
<reference evidence="2 3" key="1">
    <citation type="submission" date="2019-09" db="EMBL/GenBank/DDBJ databases">
        <title>Draft Whole-Genome sequence of Blastochloris sulfoviridis DSM 729.</title>
        <authorList>
            <person name="Meyer T.E."/>
            <person name="Kyndt J.A."/>
        </authorList>
    </citation>
    <scope>NUCLEOTIDE SEQUENCE [LARGE SCALE GENOMIC DNA]</scope>
    <source>
        <strain evidence="2 3">DSM 729</strain>
    </source>
</reference>
<keyword evidence="1" id="KW-0472">Membrane</keyword>